<dbReference type="Proteomes" id="UP001459277">
    <property type="component" value="Unassembled WGS sequence"/>
</dbReference>
<comment type="caution">
    <text evidence="2">The sequence shown here is derived from an EMBL/GenBank/DDBJ whole genome shotgun (WGS) entry which is preliminary data.</text>
</comment>
<evidence type="ECO:0000313" key="3">
    <source>
        <dbReference type="Proteomes" id="UP001459277"/>
    </source>
</evidence>
<gene>
    <name evidence="2" type="ORF">SO802_000354</name>
</gene>
<dbReference type="AlphaFoldDB" id="A0AAW2DVI3"/>
<dbReference type="Pfam" id="PF10536">
    <property type="entry name" value="PMD"/>
    <property type="match status" value="1"/>
</dbReference>
<evidence type="ECO:0000313" key="2">
    <source>
        <dbReference type="EMBL" id="KAL0013285.1"/>
    </source>
</evidence>
<name>A0AAW2DVI3_9ROSI</name>
<dbReference type="InterPro" id="IPR019557">
    <property type="entry name" value="AminoTfrase-like_pln_mobile"/>
</dbReference>
<dbReference type="PANTHER" id="PTHR46033:SF8">
    <property type="entry name" value="PROTEIN MAINTENANCE OF MERISTEMS-LIKE"/>
    <property type="match status" value="1"/>
</dbReference>
<sequence>MYTHLLSYINPWLCCVQDVGALTYRSHSEEFSKLKPMVDDQVVDIIKGLGLEGLFRTPGRKIDHGLITALVERWRPKTHTFHMQHGKVTITLQDVEVLLGLPVDGEPIIGSTQKVWWDVCRD</sequence>
<keyword evidence="3" id="KW-1185">Reference proteome</keyword>
<organism evidence="2 3">
    <name type="scientific">Lithocarpus litseifolius</name>
    <dbReference type="NCBI Taxonomy" id="425828"/>
    <lineage>
        <taxon>Eukaryota</taxon>
        <taxon>Viridiplantae</taxon>
        <taxon>Streptophyta</taxon>
        <taxon>Embryophyta</taxon>
        <taxon>Tracheophyta</taxon>
        <taxon>Spermatophyta</taxon>
        <taxon>Magnoliopsida</taxon>
        <taxon>eudicotyledons</taxon>
        <taxon>Gunneridae</taxon>
        <taxon>Pentapetalae</taxon>
        <taxon>rosids</taxon>
        <taxon>fabids</taxon>
        <taxon>Fagales</taxon>
        <taxon>Fagaceae</taxon>
        <taxon>Lithocarpus</taxon>
    </lineage>
</organism>
<dbReference type="PANTHER" id="PTHR46033">
    <property type="entry name" value="PROTEIN MAIN-LIKE 2"/>
    <property type="match status" value="1"/>
</dbReference>
<dbReference type="InterPro" id="IPR044824">
    <property type="entry name" value="MAIN-like"/>
</dbReference>
<reference evidence="2 3" key="1">
    <citation type="submission" date="2024-01" db="EMBL/GenBank/DDBJ databases">
        <title>A telomere-to-telomere, gap-free genome of sweet tea (Lithocarpus litseifolius).</title>
        <authorList>
            <person name="Zhou J."/>
        </authorList>
    </citation>
    <scope>NUCLEOTIDE SEQUENCE [LARGE SCALE GENOMIC DNA]</scope>
    <source>
        <strain evidence="2">Zhou-2022a</strain>
        <tissue evidence="2">Leaf</tissue>
    </source>
</reference>
<feature type="domain" description="Aminotransferase-like plant mobile" evidence="1">
    <location>
        <begin position="57"/>
        <end position="113"/>
    </location>
</feature>
<accession>A0AAW2DVI3</accession>
<dbReference type="GO" id="GO:0010073">
    <property type="term" value="P:meristem maintenance"/>
    <property type="evidence" value="ECO:0007669"/>
    <property type="project" value="InterPro"/>
</dbReference>
<proteinExistence type="predicted"/>
<dbReference type="EMBL" id="JAZDWU010000001">
    <property type="protein sequence ID" value="KAL0013285.1"/>
    <property type="molecule type" value="Genomic_DNA"/>
</dbReference>
<protein>
    <recommendedName>
        <fullName evidence="1">Aminotransferase-like plant mobile domain-containing protein</fullName>
    </recommendedName>
</protein>
<evidence type="ECO:0000259" key="1">
    <source>
        <dbReference type="Pfam" id="PF10536"/>
    </source>
</evidence>